<evidence type="ECO:0000313" key="2">
    <source>
        <dbReference type="Proteomes" id="UP001224087"/>
    </source>
</evidence>
<name>A0A6G8MYE2_9VIRU</name>
<sequence length="371" mass="42495">MHSLQNIILSNLSYDKLYDICADKENRVRGALECDNLADKANIWKNKALIEFDVPLAFFDLALKNRSVLPSPSQRYVEVATYFNLQPFSQAVLENGEVEGVYESTQACIEAVERRDDHMTEYFFSLLSPSEKIYVKKHLLDTQTSNFASRLVYGIQLEDRHYFREEDDDPLVTVIKSGNLALLNRQLELEGIVPSNFKIEDRIPELDFDPQAETFPLFPLSLHRRTLSQTKIIDAAIYSCNPRILDFFRSYFGVDKPNTGYRSLLAGYKRHHKPVQAYSILQRMHTTKAATFNILETGNLDLALLQMSRVGSCDLDYFSYLPGNLPLLIALLPYCLKGEEKPRSALIDLLNKTPFSFPQTRKVIDYAISLL</sequence>
<gene>
    <name evidence="1" type="primary">ck230</name>
</gene>
<dbReference type="Proteomes" id="UP001224087">
    <property type="component" value="Segment"/>
</dbReference>
<evidence type="ECO:0000313" key="1">
    <source>
        <dbReference type="EMBL" id="QIN54355.1"/>
    </source>
</evidence>
<keyword evidence="2" id="KW-1185">Reference proteome</keyword>
<proteinExistence type="predicted"/>
<accession>A0A6G8MYE2</accession>
<reference evidence="1" key="1">
    <citation type="submission" date="2019-12" db="EMBL/GenBank/DDBJ databases">
        <title>The DNA Methylation Landscape of Giant Viruses.</title>
        <authorList>
            <person name="Jeudy S."/>
            <person name="Rigou S."/>
            <person name="Alempic J.-M."/>
            <person name="Claverie J.-M."/>
            <person name="Abergel C."/>
            <person name="Legendre M."/>
        </authorList>
    </citation>
    <scope>NUCLEOTIDE SEQUENCE</scope>
    <source>
        <strain evidence="1">P4</strain>
    </source>
</reference>
<organism evidence="1 2">
    <name type="scientific">Cedratvirus kamchatka</name>
    <dbReference type="NCBI Taxonomy" id="2716914"/>
    <lineage>
        <taxon>Viruses</taxon>
        <taxon>Pithoviruses</taxon>
        <taxon>Orthocedratvirinae</taxon>
        <taxon>Alphacedratvirus</taxon>
        <taxon>Alphacedratvirus rossiense</taxon>
    </lineage>
</organism>
<dbReference type="EMBL" id="MN873693">
    <property type="protein sequence ID" value="QIN54355.1"/>
    <property type="molecule type" value="Genomic_DNA"/>
</dbReference>
<protein>
    <submittedName>
        <fullName evidence="1">Uncharacterized protein</fullName>
    </submittedName>
</protein>